<keyword evidence="4" id="KW-0119">Carbohydrate metabolism</keyword>
<protein>
    <submittedName>
        <fullName evidence="9">Cellulase family glycosylhydrolase</fullName>
    </submittedName>
</protein>
<dbReference type="GO" id="GO:0008422">
    <property type="term" value="F:beta-glucosidase activity"/>
    <property type="evidence" value="ECO:0007669"/>
    <property type="project" value="TreeGrafter"/>
</dbReference>
<reference evidence="9" key="2">
    <citation type="submission" date="2020-08" db="EMBL/GenBank/DDBJ databases">
        <authorList>
            <person name="Chen M."/>
            <person name="Teng W."/>
            <person name="Zhao L."/>
            <person name="Hu C."/>
            <person name="Zhou Y."/>
            <person name="Han B."/>
            <person name="Song L."/>
            <person name="Shu W."/>
        </authorList>
    </citation>
    <scope>NUCLEOTIDE SEQUENCE</scope>
    <source>
        <strain evidence="9">FACHB-1375</strain>
    </source>
</reference>
<keyword evidence="2 7" id="KW-0378">Hydrolase</keyword>
<evidence type="ECO:0000259" key="8">
    <source>
        <dbReference type="Pfam" id="PF00150"/>
    </source>
</evidence>
<dbReference type="EMBL" id="JACJPW010000045">
    <property type="protein sequence ID" value="MBD2182955.1"/>
    <property type="molecule type" value="Genomic_DNA"/>
</dbReference>
<evidence type="ECO:0000256" key="2">
    <source>
        <dbReference type="ARBA" id="ARBA00022801"/>
    </source>
</evidence>
<name>A0A926VFY6_9CYAN</name>
<dbReference type="InterPro" id="IPR001547">
    <property type="entry name" value="Glyco_hydro_5"/>
</dbReference>
<sequence>MMPGLAYANEAISGSESLQGDQSISNIVDTRFDELTRGINLTGWFSQTSSFNFDRITDSDLETIKSLGFEHVRVPIDSAFLFDENNPGVLNTKYLSYLDSALDKILAKDLSVIIDLSPEDKFKELLANDDAFVNSVSQFWKTLAGHLSTRNPEQVFLETLNEPAFSYFLSNNPNINPVERWNEVQGKLLAAMREGAPNHTLIAKGFDWDSIDGLKALTPVEDPNVVYNFHFYEPMVFTHQGADWMDEAFLYLHDLPYPYNQEDCAALIPTIIDETAREWAQSYCDRKWDAAKIEARIGEAAAWAQENNVRITANEFGVYRSSVAEDDRVAWIHDTRVALEKYDIGWAMWEYAGGFGLTEKNEEGVRIPNENVVAALGLYVEDDEDDDPPRRIPEPRAIAGFVLLTLLLTRVKRVAIGASGLGARG</sequence>
<evidence type="ECO:0000256" key="7">
    <source>
        <dbReference type="RuleBase" id="RU361153"/>
    </source>
</evidence>
<dbReference type="Pfam" id="PF00150">
    <property type="entry name" value="Cellulase"/>
    <property type="match status" value="1"/>
</dbReference>
<dbReference type="InterPro" id="IPR017853">
    <property type="entry name" value="GH"/>
</dbReference>
<gene>
    <name evidence="9" type="ORF">H6G03_18115</name>
</gene>
<dbReference type="GO" id="GO:0009986">
    <property type="term" value="C:cell surface"/>
    <property type="evidence" value="ECO:0007669"/>
    <property type="project" value="TreeGrafter"/>
</dbReference>
<keyword evidence="5 7" id="KW-0326">Glycosidase</keyword>
<dbReference type="PANTHER" id="PTHR31297">
    <property type="entry name" value="GLUCAN ENDO-1,6-BETA-GLUCOSIDASE B"/>
    <property type="match status" value="1"/>
</dbReference>
<evidence type="ECO:0000256" key="5">
    <source>
        <dbReference type="ARBA" id="ARBA00023295"/>
    </source>
</evidence>
<evidence type="ECO:0000313" key="9">
    <source>
        <dbReference type="EMBL" id="MBD2182955.1"/>
    </source>
</evidence>
<keyword evidence="3" id="KW-0136">Cellulose degradation</keyword>
<proteinExistence type="inferred from homology"/>
<keyword evidence="6" id="KW-0624">Polysaccharide degradation</keyword>
<evidence type="ECO:0000256" key="6">
    <source>
        <dbReference type="ARBA" id="ARBA00023326"/>
    </source>
</evidence>
<evidence type="ECO:0000313" key="10">
    <source>
        <dbReference type="Proteomes" id="UP000641646"/>
    </source>
</evidence>
<dbReference type="AlphaFoldDB" id="A0A926VFY6"/>
<dbReference type="Gene3D" id="3.20.20.80">
    <property type="entry name" value="Glycosidases"/>
    <property type="match status" value="1"/>
</dbReference>
<evidence type="ECO:0000256" key="4">
    <source>
        <dbReference type="ARBA" id="ARBA00023277"/>
    </source>
</evidence>
<dbReference type="SUPFAM" id="SSF51445">
    <property type="entry name" value="(Trans)glycosidases"/>
    <property type="match status" value="1"/>
</dbReference>
<dbReference type="InterPro" id="IPR050386">
    <property type="entry name" value="Glycosyl_hydrolase_5"/>
</dbReference>
<keyword evidence="10" id="KW-1185">Reference proteome</keyword>
<comment type="similarity">
    <text evidence="1 7">Belongs to the glycosyl hydrolase 5 (cellulase A) family.</text>
</comment>
<dbReference type="GO" id="GO:0030245">
    <property type="term" value="P:cellulose catabolic process"/>
    <property type="evidence" value="ECO:0007669"/>
    <property type="project" value="UniProtKB-KW"/>
</dbReference>
<dbReference type="Proteomes" id="UP000641646">
    <property type="component" value="Unassembled WGS sequence"/>
</dbReference>
<reference evidence="9" key="1">
    <citation type="journal article" date="2015" name="ISME J.">
        <title>Draft Genome Sequence of Streptomyces incarnatus NRRL8089, which Produces the Nucleoside Antibiotic Sinefungin.</title>
        <authorList>
            <person name="Oshima K."/>
            <person name="Hattori M."/>
            <person name="Shimizu H."/>
            <person name="Fukuda K."/>
            <person name="Nemoto M."/>
            <person name="Inagaki K."/>
            <person name="Tamura T."/>
        </authorList>
    </citation>
    <scope>NUCLEOTIDE SEQUENCE</scope>
    <source>
        <strain evidence="9">FACHB-1375</strain>
    </source>
</reference>
<dbReference type="PANTHER" id="PTHR31297:SF41">
    <property type="entry name" value="ENDOGLUCANASE, PUTATIVE (AFU_ORTHOLOGUE AFUA_5G01830)-RELATED"/>
    <property type="match status" value="1"/>
</dbReference>
<comment type="caution">
    <text evidence="9">The sequence shown here is derived from an EMBL/GenBank/DDBJ whole genome shotgun (WGS) entry which is preliminary data.</text>
</comment>
<evidence type="ECO:0000256" key="1">
    <source>
        <dbReference type="ARBA" id="ARBA00005641"/>
    </source>
</evidence>
<evidence type="ECO:0000256" key="3">
    <source>
        <dbReference type="ARBA" id="ARBA00023001"/>
    </source>
</evidence>
<organism evidence="9 10">
    <name type="scientific">Aerosakkonema funiforme FACHB-1375</name>
    <dbReference type="NCBI Taxonomy" id="2949571"/>
    <lineage>
        <taxon>Bacteria</taxon>
        <taxon>Bacillati</taxon>
        <taxon>Cyanobacteriota</taxon>
        <taxon>Cyanophyceae</taxon>
        <taxon>Oscillatoriophycideae</taxon>
        <taxon>Aerosakkonematales</taxon>
        <taxon>Aerosakkonemataceae</taxon>
        <taxon>Aerosakkonema</taxon>
    </lineage>
</organism>
<dbReference type="GO" id="GO:0005576">
    <property type="term" value="C:extracellular region"/>
    <property type="evidence" value="ECO:0007669"/>
    <property type="project" value="TreeGrafter"/>
</dbReference>
<accession>A0A926VFY6</accession>
<feature type="domain" description="Glycoside hydrolase family 5" evidence="8">
    <location>
        <begin position="42"/>
        <end position="351"/>
    </location>
</feature>